<feature type="signal peptide" evidence="2">
    <location>
        <begin position="1"/>
        <end position="25"/>
    </location>
</feature>
<dbReference type="InterPro" id="IPR011250">
    <property type="entry name" value="OMP/PagP_B-barrel"/>
</dbReference>
<dbReference type="PANTHER" id="PTHR38105:SF5">
    <property type="entry name" value="OUTER MEMBRANE PROTEIN"/>
    <property type="match status" value="1"/>
</dbReference>
<dbReference type="SUPFAM" id="SSF56925">
    <property type="entry name" value="OMPA-like"/>
    <property type="match status" value="1"/>
</dbReference>
<dbReference type="InterPro" id="IPR009331">
    <property type="entry name" value="Oligogalacturonate-sp_porin"/>
</dbReference>
<sequence length="244" mass="28094">MTMKLTSTFTLFTLISLLGAGSLGATTLDYRHEYLDDTEQHADRARVSHRFDNQLGFAVEAKWGSKTSTGESNLFENNYAKGHEFELNYQYKVGQKLMLSPAFVLDSSSSSTTYKAQLKGTYQLTDKLYGAVRYRYGLQNYTSVSTGDRHFNQGNFQLGYQFGWGKVEYDFEYKDTNYPSLRGKDNTYLHNLVVQVPVNKEWVPYVELGYVPYRNDAKGGYESGSVKYDNDFQVRYRMGIKYNF</sequence>
<dbReference type="AlphaFoldDB" id="A0A3L0VSY7"/>
<comment type="caution">
    <text evidence="3">The sequence shown here is derived from an EMBL/GenBank/DDBJ whole genome shotgun (WGS) entry which is preliminary data.</text>
</comment>
<dbReference type="GO" id="GO:0015288">
    <property type="term" value="F:porin activity"/>
    <property type="evidence" value="ECO:0007669"/>
    <property type="project" value="TreeGrafter"/>
</dbReference>
<name>A0A3L0VSY7_ECOLX</name>
<dbReference type="EMBL" id="RNRV01000002">
    <property type="protein sequence ID" value="MHO03166.1"/>
    <property type="molecule type" value="Genomic_DNA"/>
</dbReference>
<feature type="chain" id="PRO_5018068111" evidence="2">
    <location>
        <begin position="26"/>
        <end position="244"/>
    </location>
</feature>
<dbReference type="PANTHER" id="PTHR38105">
    <property type="entry name" value="OUTER MEMBRANE PROTEIN-RELATED-RELATED"/>
    <property type="match status" value="1"/>
</dbReference>
<dbReference type="GO" id="GO:0009279">
    <property type="term" value="C:cell outer membrane"/>
    <property type="evidence" value="ECO:0007669"/>
    <property type="project" value="TreeGrafter"/>
</dbReference>
<protein>
    <submittedName>
        <fullName evidence="3">Porin</fullName>
    </submittedName>
</protein>
<gene>
    <name evidence="3" type="ORF">D9F05_02015</name>
</gene>
<dbReference type="Pfam" id="PF06178">
    <property type="entry name" value="KdgM"/>
    <property type="match status" value="1"/>
</dbReference>
<keyword evidence="1 2" id="KW-0732">Signal</keyword>
<evidence type="ECO:0000256" key="1">
    <source>
        <dbReference type="ARBA" id="ARBA00022729"/>
    </source>
</evidence>
<dbReference type="GO" id="GO:0015772">
    <property type="term" value="P:oligosaccharide transport"/>
    <property type="evidence" value="ECO:0007669"/>
    <property type="project" value="TreeGrafter"/>
</dbReference>
<organism evidence="3">
    <name type="scientific">Escherichia coli</name>
    <dbReference type="NCBI Taxonomy" id="562"/>
    <lineage>
        <taxon>Bacteria</taxon>
        <taxon>Pseudomonadati</taxon>
        <taxon>Pseudomonadota</taxon>
        <taxon>Gammaproteobacteria</taxon>
        <taxon>Enterobacterales</taxon>
        <taxon>Enterobacteriaceae</taxon>
        <taxon>Escherichia</taxon>
    </lineage>
</organism>
<dbReference type="InterPro" id="IPR053713">
    <property type="entry name" value="Bact_OM_Channel_sf"/>
</dbReference>
<proteinExistence type="predicted"/>
<evidence type="ECO:0000256" key="2">
    <source>
        <dbReference type="SAM" id="SignalP"/>
    </source>
</evidence>
<dbReference type="Gene3D" id="2.40.160.40">
    <property type="entry name" value="monomeric porin ompg"/>
    <property type="match status" value="1"/>
</dbReference>
<accession>A0A3L0VSY7</accession>
<evidence type="ECO:0000313" key="3">
    <source>
        <dbReference type="EMBL" id="MHO03166.1"/>
    </source>
</evidence>
<reference evidence="3" key="1">
    <citation type="submission" date="2018-10" db="EMBL/GenBank/DDBJ databases">
        <authorList>
            <consortium name="NARMS: The National Antimicrobial Resistance Monitoring System"/>
        </authorList>
    </citation>
    <scope>NUCLEOTIDE SEQUENCE [LARGE SCALE GENOMIC DNA]</scope>
    <source>
        <strain evidence="3">CVM N17EC0388</strain>
    </source>
</reference>